<accession>A0A9W9SF81</accession>
<name>A0A9W9SF81_9EURO</name>
<protein>
    <submittedName>
        <fullName evidence="1">Uncharacterized protein</fullName>
    </submittedName>
</protein>
<evidence type="ECO:0000313" key="1">
    <source>
        <dbReference type="EMBL" id="KAJ5377527.1"/>
    </source>
</evidence>
<proteinExistence type="predicted"/>
<organism evidence="1 2">
    <name type="scientific">Penicillium cataractarum</name>
    <dbReference type="NCBI Taxonomy" id="2100454"/>
    <lineage>
        <taxon>Eukaryota</taxon>
        <taxon>Fungi</taxon>
        <taxon>Dikarya</taxon>
        <taxon>Ascomycota</taxon>
        <taxon>Pezizomycotina</taxon>
        <taxon>Eurotiomycetes</taxon>
        <taxon>Eurotiomycetidae</taxon>
        <taxon>Eurotiales</taxon>
        <taxon>Aspergillaceae</taxon>
        <taxon>Penicillium</taxon>
    </lineage>
</organism>
<gene>
    <name evidence="1" type="ORF">N7496_004936</name>
</gene>
<dbReference type="Proteomes" id="UP001147782">
    <property type="component" value="Unassembled WGS sequence"/>
</dbReference>
<dbReference type="AlphaFoldDB" id="A0A9W9SF81"/>
<sequence length="558" mass="62994">MAGADTRLAASALAIALVALLIALCQLLQQYFATADGYRRCQKRVMGPWASRTRLHFRKSEFRFETLFTTPEIYLTGDGAPGKFGEFIIDGSPESRRRTFTPTHAFQSEVYTRGLPAWNRAWSSHTGDAHPGSGRFNDDVVCWLPFLYWIHNTSEAAMPPEQRHTFGPPLRVRIPALVFRERSWDFQPPDVVRPFAKSTVSDIAIIARRMGMKWKDFRPADGIMRAEGHSHIITSTVIRSLGILLQYSYTGQNQRLRYAEFNLGRIAPGSIDKEQEEVYIPRARADRLGCGVIRPEPQLCVPDFTVGTPQEIAIALDSLDTSGQSFAILRDMQIKDPDLRFRVADIVAMSASMIHHRGSDLVQIPAPSDNVNGFTTSPVGRRAFRSCLESYVKNHAHVGLKTKEVLQTCRELKNRYTEWEGQGQSWIVRQRPIYLDTLDSQVESLTTYLGNLARDKAPFLYINLLGAHIRFAVFRSDGETSPMKAEAPNYKEDMKGYFDQLPEIVRHMETTGVKSLDAIDAWAAMMLRACCWGACHFFVPGERVPMAYYGSQLPVYIG</sequence>
<reference evidence="1" key="2">
    <citation type="journal article" date="2023" name="IMA Fungus">
        <title>Comparative genomic study of the Penicillium genus elucidates a diverse pangenome and 15 lateral gene transfer events.</title>
        <authorList>
            <person name="Petersen C."/>
            <person name="Sorensen T."/>
            <person name="Nielsen M.R."/>
            <person name="Sondergaard T.E."/>
            <person name="Sorensen J.L."/>
            <person name="Fitzpatrick D.A."/>
            <person name="Frisvad J.C."/>
            <person name="Nielsen K.L."/>
        </authorList>
    </citation>
    <scope>NUCLEOTIDE SEQUENCE</scope>
    <source>
        <strain evidence="1">IBT 29864</strain>
    </source>
</reference>
<dbReference type="RefSeq" id="XP_056556390.1">
    <property type="nucleotide sequence ID" value="XM_056697865.1"/>
</dbReference>
<comment type="caution">
    <text evidence="1">The sequence shown here is derived from an EMBL/GenBank/DDBJ whole genome shotgun (WGS) entry which is preliminary data.</text>
</comment>
<dbReference type="EMBL" id="JAPZBS010000004">
    <property type="protein sequence ID" value="KAJ5377527.1"/>
    <property type="molecule type" value="Genomic_DNA"/>
</dbReference>
<reference evidence="1" key="1">
    <citation type="submission" date="2022-11" db="EMBL/GenBank/DDBJ databases">
        <authorList>
            <person name="Petersen C."/>
        </authorList>
    </citation>
    <scope>NUCLEOTIDE SEQUENCE</scope>
    <source>
        <strain evidence="1">IBT 29864</strain>
    </source>
</reference>
<keyword evidence="2" id="KW-1185">Reference proteome</keyword>
<evidence type="ECO:0000313" key="2">
    <source>
        <dbReference type="Proteomes" id="UP001147782"/>
    </source>
</evidence>
<dbReference type="OrthoDB" id="4488819at2759"/>
<dbReference type="GeneID" id="81437044"/>